<dbReference type="InParanoid" id="Q9HKW7"/>
<dbReference type="Gene3D" id="1.10.1040.10">
    <property type="entry name" value="N-(1-d-carboxylethyl)-l-norvaline Dehydrogenase, domain 2"/>
    <property type="match status" value="1"/>
</dbReference>
<proteinExistence type="predicted"/>
<dbReference type="PANTHER" id="PTHR48075:SF5">
    <property type="entry name" value="3-HYDROXYBUTYRYL-COA DEHYDROGENASE"/>
    <property type="match status" value="1"/>
</dbReference>
<evidence type="ECO:0000259" key="4">
    <source>
        <dbReference type="Pfam" id="PF02737"/>
    </source>
</evidence>
<keyword evidence="1" id="KW-0560">Oxidoreductase</keyword>
<dbReference type="RefSeq" id="WP_010900903.1">
    <property type="nucleotide sequence ID" value="NC_002578.1"/>
</dbReference>
<dbReference type="KEGG" id="tac:Ta0476"/>
<feature type="site" description="Important for catalytic activity" evidence="2">
    <location>
        <position position="143"/>
    </location>
</feature>
<dbReference type="PIRSF" id="PIRSF000105">
    <property type="entry name" value="HCDH"/>
    <property type="match status" value="1"/>
</dbReference>
<gene>
    <name evidence="5" type="ordered locus">Ta0476</name>
</gene>
<dbReference type="eggNOG" id="arCOG00250">
    <property type="taxonomic scope" value="Archaea"/>
</dbReference>
<dbReference type="Pfam" id="PF00725">
    <property type="entry name" value="3HCDH"/>
    <property type="match status" value="1"/>
</dbReference>
<dbReference type="Proteomes" id="UP000001024">
    <property type="component" value="Chromosome"/>
</dbReference>
<reference evidence="5 6" key="1">
    <citation type="journal article" date="2000" name="Nature">
        <title>The genome sequence of the thermoacidophilic scavenger Thermoplasma acidophilum.</title>
        <authorList>
            <person name="Ruepp A."/>
            <person name="Graml W."/>
            <person name="Santos-Martinez M.L."/>
            <person name="Koretke K.K."/>
            <person name="Volker C."/>
            <person name="Mewes H.W."/>
            <person name="Frishman D."/>
            <person name="Stocker S."/>
            <person name="Lupas A.N."/>
            <person name="Baumeister W."/>
        </authorList>
    </citation>
    <scope>NUCLEOTIDE SEQUENCE [LARGE SCALE GENOMIC DNA]</scope>
    <source>
        <strain evidence="6">ATCC 25905 / DSM 1728 / JCM 9062 / NBRC 15155 / AMRC-C165</strain>
    </source>
</reference>
<evidence type="ECO:0000256" key="2">
    <source>
        <dbReference type="PIRSR" id="PIRSR000105-1"/>
    </source>
</evidence>
<keyword evidence="6" id="KW-1185">Reference proteome</keyword>
<name>Q9HKW7_THEAC</name>
<evidence type="ECO:0000256" key="1">
    <source>
        <dbReference type="ARBA" id="ARBA00023002"/>
    </source>
</evidence>
<dbReference type="InterPro" id="IPR022694">
    <property type="entry name" value="3-OHacyl-CoA_DH"/>
</dbReference>
<dbReference type="InterPro" id="IPR008927">
    <property type="entry name" value="6-PGluconate_DH-like_C_sf"/>
</dbReference>
<dbReference type="EnsemblBacteria" id="CAC11618">
    <property type="protein sequence ID" value="CAC11618"/>
    <property type="gene ID" value="CAC11618"/>
</dbReference>
<dbReference type="PANTHER" id="PTHR48075">
    <property type="entry name" value="3-HYDROXYACYL-COA DEHYDROGENASE FAMILY PROTEIN"/>
    <property type="match status" value="1"/>
</dbReference>
<organism evidence="5 6">
    <name type="scientific">Thermoplasma acidophilum (strain ATCC 25905 / DSM 1728 / JCM 9062 / NBRC 15155 / AMRC-C165)</name>
    <dbReference type="NCBI Taxonomy" id="273075"/>
    <lineage>
        <taxon>Archaea</taxon>
        <taxon>Methanobacteriati</taxon>
        <taxon>Thermoplasmatota</taxon>
        <taxon>Thermoplasmata</taxon>
        <taxon>Thermoplasmatales</taxon>
        <taxon>Thermoplasmataceae</taxon>
        <taxon>Thermoplasma</taxon>
    </lineage>
</organism>
<dbReference type="Gene3D" id="3.40.50.720">
    <property type="entry name" value="NAD(P)-binding Rossmann-like Domain"/>
    <property type="match status" value="1"/>
</dbReference>
<dbReference type="InterPro" id="IPR036291">
    <property type="entry name" value="NAD(P)-bd_dom_sf"/>
</dbReference>
<evidence type="ECO:0000313" key="6">
    <source>
        <dbReference type="Proteomes" id="UP000001024"/>
    </source>
</evidence>
<dbReference type="SUPFAM" id="SSF51735">
    <property type="entry name" value="NAD(P)-binding Rossmann-fold domains"/>
    <property type="match status" value="1"/>
</dbReference>
<dbReference type="OrthoDB" id="51300at2157"/>
<dbReference type="STRING" id="273075.gene:9571696"/>
<dbReference type="GO" id="GO:0070403">
    <property type="term" value="F:NAD+ binding"/>
    <property type="evidence" value="ECO:0007669"/>
    <property type="project" value="InterPro"/>
</dbReference>
<dbReference type="GO" id="GO:0006631">
    <property type="term" value="P:fatty acid metabolic process"/>
    <property type="evidence" value="ECO:0007669"/>
    <property type="project" value="InterPro"/>
</dbReference>
<dbReference type="FunFam" id="3.40.50.720:FF:000009">
    <property type="entry name" value="Fatty oxidation complex, alpha subunit"/>
    <property type="match status" value="1"/>
</dbReference>
<dbReference type="NCBIfam" id="NF004699">
    <property type="entry name" value="PRK06035.1"/>
    <property type="match status" value="1"/>
</dbReference>
<dbReference type="InterPro" id="IPR006176">
    <property type="entry name" value="3-OHacyl-CoA_DH_NAD-bd"/>
</dbReference>
<sequence length="291" mass="31969">MDIRTTAVVGSGVMGQGIAQVFARSGYPVTIIDVRDDILANAVRSIKEGRYGLMNLVKKGTMTESEVDKIMGKIRTSTSYGSLSDADIVVEAVPENLDLKRKVFIDIEKNVSENAIIASNTSGITIAEIAQDLKKKDRAIGMHWFNPAGIMKLIEVVRAKMTSEDTISTVVDFSRRIGKTPVVVADVPGFFTTRFIEGWLLAAIRSYEANIATKADIDTMAKLAFGFPMGPFELMNIIGIDTVYHIAEYLREETGDPQFIPPVSLKQMVINGYLGDPKVKYGSKGGWFDMQ</sequence>
<dbReference type="InterPro" id="IPR013328">
    <property type="entry name" value="6PGD_dom2"/>
</dbReference>
<evidence type="ECO:0000259" key="3">
    <source>
        <dbReference type="Pfam" id="PF00725"/>
    </source>
</evidence>
<dbReference type="InterPro" id="IPR006108">
    <property type="entry name" value="3HC_DH_C"/>
</dbReference>
<feature type="domain" description="3-hydroxyacyl-CoA dehydrogenase C-terminal" evidence="3">
    <location>
        <begin position="189"/>
        <end position="278"/>
    </location>
</feature>
<dbReference type="EMBL" id="AL445064">
    <property type="protein sequence ID" value="CAC11618.1"/>
    <property type="molecule type" value="Genomic_DNA"/>
</dbReference>
<dbReference type="AlphaFoldDB" id="Q9HKW7"/>
<dbReference type="GO" id="GO:0016616">
    <property type="term" value="F:oxidoreductase activity, acting on the CH-OH group of donors, NAD or NADP as acceptor"/>
    <property type="evidence" value="ECO:0007669"/>
    <property type="project" value="InterPro"/>
</dbReference>
<dbReference type="Pfam" id="PF02737">
    <property type="entry name" value="3HCDH_N"/>
    <property type="match status" value="1"/>
</dbReference>
<evidence type="ECO:0000313" key="5">
    <source>
        <dbReference type="EMBL" id="CAC11618.1"/>
    </source>
</evidence>
<accession>Q9HKW7</accession>
<dbReference type="SUPFAM" id="SSF48179">
    <property type="entry name" value="6-phosphogluconate dehydrogenase C-terminal domain-like"/>
    <property type="match status" value="1"/>
</dbReference>
<protein>
    <submittedName>
        <fullName evidence="5">Probable 3-hydroxyacyl-CoA dehydrogenase</fullName>
    </submittedName>
</protein>
<feature type="domain" description="3-hydroxyacyl-CoA dehydrogenase NAD binding" evidence="4">
    <location>
        <begin position="6"/>
        <end position="186"/>
    </location>
</feature>
<dbReference type="HOGENOM" id="CLU_009834_2_0_2"/>
<dbReference type="PaxDb" id="273075-Ta0476"/>